<reference evidence="2" key="1">
    <citation type="submission" date="2020-11" db="EMBL/GenBank/DDBJ databases">
        <authorList>
            <person name="Tran Van P."/>
        </authorList>
    </citation>
    <scope>NUCLEOTIDE SEQUENCE</scope>
</reference>
<proteinExistence type="predicted"/>
<gene>
    <name evidence="2" type="ORF">TTEB3V08_LOCUS4603</name>
</gene>
<organism evidence="2">
    <name type="scientific">Timema tahoe</name>
    <dbReference type="NCBI Taxonomy" id="61484"/>
    <lineage>
        <taxon>Eukaryota</taxon>
        <taxon>Metazoa</taxon>
        <taxon>Ecdysozoa</taxon>
        <taxon>Arthropoda</taxon>
        <taxon>Hexapoda</taxon>
        <taxon>Insecta</taxon>
        <taxon>Pterygota</taxon>
        <taxon>Neoptera</taxon>
        <taxon>Polyneoptera</taxon>
        <taxon>Phasmatodea</taxon>
        <taxon>Timematodea</taxon>
        <taxon>Timematoidea</taxon>
        <taxon>Timematidae</taxon>
        <taxon>Timema</taxon>
    </lineage>
</organism>
<name>A0A7R9IDY3_9NEOP</name>
<dbReference type="EMBL" id="OE001329">
    <property type="protein sequence ID" value="CAD7456576.1"/>
    <property type="molecule type" value="Genomic_DNA"/>
</dbReference>
<protein>
    <submittedName>
        <fullName evidence="2">Uncharacterized protein</fullName>
    </submittedName>
</protein>
<evidence type="ECO:0000256" key="1">
    <source>
        <dbReference type="SAM" id="MobiDB-lite"/>
    </source>
</evidence>
<accession>A0A7R9IDY3</accession>
<sequence length="196" mass="22327">MDQAMRARGSPRLAGPVGVARSTPQTTITRDDTWKKTFHLKLAHDLTLWSRLCWVLHHDMSKSFVKQEVVQKHIQYGLVLADVASQAELTFVKLTADTCACLMHKSLRSILDQQVKVKRCISHDLTYEYLKLSGLGTPAVLSVNEFHKRLDGAQPRDHVRQVLATMHRTQRYTTDGSDISNQLRNSIHEEEELVNL</sequence>
<dbReference type="AlphaFoldDB" id="A0A7R9IDY3"/>
<feature type="region of interest" description="Disordered" evidence="1">
    <location>
        <begin position="1"/>
        <end position="23"/>
    </location>
</feature>
<evidence type="ECO:0000313" key="2">
    <source>
        <dbReference type="EMBL" id="CAD7456576.1"/>
    </source>
</evidence>